<gene>
    <name evidence="1" type="ORF">L203_101124</name>
</gene>
<evidence type="ECO:0000313" key="2">
    <source>
        <dbReference type="Proteomes" id="UP000094043"/>
    </source>
</evidence>
<protein>
    <submittedName>
        <fullName evidence="1">Uncharacterized protein</fullName>
    </submittedName>
</protein>
<dbReference type="EMBL" id="CP143784">
    <property type="protein sequence ID" value="WVN85966.1"/>
    <property type="molecule type" value="Genomic_DNA"/>
</dbReference>
<dbReference type="GeneID" id="91085338"/>
<name>A0A1E3IMS4_9TREE</name>
<accession>A0A1E3IMS4</accession>
<sequence length="370" mass="42831">MGKWQENKYENELASKIKHLLNKAEERDQRNLPKDASLLKQPLSNRRFRTFVKTLDPENEAVQEIFFRLLFCLGDQPKEEKDYVKRAYSRPYNRHHADSIRHNDVPSSLPFAIPIADVPSSSRFPTPERRQRMAVNNVLPFSASRRWDLSREDPLDWSWQESVNETSTARYNLDSGVESHRSMSQPFASEIPASTSLIHSNRPALLEPYTENGQSPDSNPIDRPIRPLPFRGPGRRSLTSIASHRNLLASNSTMDDALDTMVDGADSQRRNDYVLQRSSSISLRRRTQEQTDENEENYADGRYAVRRRVHSPNQTWRHWEEGHDPWNEAAYNQRDTRRDGIVFDDQMAIVIENGQDEIERSAESQDNVSG</sequence>
<evidence type="ECO:0000313" key="1">
    <source>
        <dbReference type="EMBL" id="WVN85966.1"/>
    </source>
</evidence>
<reference evidence="1" key="3">
    <citation type="submission" date="2024-01" db="EMBL/GenBank/DDBJ databases">
        <authorList>
            <person name="Coelho M.A."/>
            <person name="David-Palma M."/>
            <person name="Shea T."/>
            <person name="Sun S."/>
            <person name="Cuomo C.A."/>
            <person name="Heitman J."/>
        </authorList>
    </citation>
    <scope>NUCLEOTIDE SEQUENCE</scope>
    <source>
        <strain evidence="1">CBS 7841</strain>
    </source>
</reference>
<dbReference type="Proteomes" id="UP000094043">
    <property type="component" value="Chromosome 1"/>
</dbReference>
<reference evidence="1" key="2">
    <citation type="journal article" date="2022" name="Elife">
        <title>Obligate sexual reproduction of a homothallic fungus closely related to the Cryptococcus pathogenic species complex.</title>
        <authorList>
            <person name="Passer A.R."/>
            <person name="Clancey S.A."/>
            <person name="Shea T."/>
            <person name="David-Palma M."/>
            <person name="Averette A.F."/>
            <person name="Boekhout T."/>
            <person name="Porcel B.M."/>
            <person name="Nowrousian M."/>
            <person name="Cuomo C.A."/>
            <person name="Sun S."/>
            <person name="Heitman J."/>
            <person name="Coelho M.A."/>
        </authorList>
    </citation>
    <scope>NUCLEOTIDE SEQUENCE</scope>
    <source>
        <strain evidence="1">CBS 7841</strain>
    </source>
</reference>
<dbReference type="KEGG" id="cdep:91085338"/>
<reference evidence="1" key="1">
    <citation type="submission" date="2016-06" db="EMBL/GenBank/DDBJ databases">
        <authorList>
            <person name="Cuomo C."/>
            <person name="Litvintseva A."/>
            <person name="Heitman J."/>
            <person name="Chen Y."/>
            <person name="Sun S."/>
            <person name="Springer D."/>
            <person name="Dromer F."/>
            <person name="Young S."/>
            <person name="Zeng Q."/>
            <person name="Chapman S."/>
            <person name="Gujja S."/>
            <person name="Saif S."/>
            <person name="Birren B."/>
        </authorList>
    </citation>
    <scope>NUCLEOTIDE SEQUENCE</scope>
    <source>
        <strain evidence="1">CBS 7841</strain>
    </source>
</reference>
<proteinExistence type="predicted"/>
<dbReference type="OrthoDB" id="2565303at2759"/>
<keyword evidence="2" id="KW-1185">Reference proteome</keyword>
<dbReference type="AlphaFoldDB" id="A0A1E3IMS4"/>
<dbReference type="VEuPathDB" id="FungiDB:L203_02407"/>
<dbReference type="RefSeq" id="XP_066066666.1">
    <property type="nucleotide sequence ID" value="XM_066210569.1"/>
</dbReference>
<organism evidence="1 2">
    <name type="scientific">Cryptococcus depauperatus CBS 7841</name>
    <dbReference type="NCBI Taxonomy" id="1295531"/>
    <lineage>
        <taxon>Eukaryota</taxon>
        <taxon>Fungi</taxon>
        <taxon>Dikarya</taxon>
        <taxon>Basidiomycota</taxon>
        <taxon>Agaricomycotina</taxon>
        <taxon>Tremellomycetes</taxon>
        <taxon>Tremellales</taxon>
        <taxon>Cryptococcaceae</taxon>
        <taxon>Cryptococcus</taxon>
    </lineage>
</organism>